<proteinExistence type="predicted"/>
<dbReference type="RefSeq" id="WP_181585018.1">
    <property type="nucleotide sequence ID" value="NZ_CP088007.1"/>
</dbReference>
<organism evidence="1 2">
    <name type="scientific">Nocardia huaxiensis</name>
    <dbReference type="NCBI Taxonomy" id="2755382"/>
    <lineage>
        <taxon>Bacteria</taxon>
        <taxon>Bacillati</taxon>
        <taxon>Actinomycetota</taxon>
        <taxon>Actinomycetes</taxon>
        <taxon>Mycobacteriales</taxon>
        <taxon>Nocardiaceae</taxon>
        <taxon>Nocardia</taxon>
    </lineage>
</organism>
<dbReference type="AlphaFoldDB" id="A0A7D6VIQ2"/>
<sequence length="157" mass="16504">MTVPVGGQRATAEPPTLGACNAGDFRWTAVDGGITMTSRLMTFTSVGRLWDCWGVPGVTGGTFTGVHVAVSDCMHPADGPLTVDITWSNGETSRLWGPWPVGMMQPTVGPLEVVAGFGQGGRVRVTAWYEMMTMEQINGCMGSGITTGTGRMTAAME</sequence>
<dbReference type="KEGG" id="nhu:H0264_17870"/>
<name>A0A7D6VIQ2_9NOCA</name>
<protein>
    <submittedName>
        <fullName evidence="1">Uncharacterized protein</fullName>
    </submittedName>
</protein>
<keyword evidence="2" id="KW-1185">Reference proteome</keyword>
<dbReference type="EMBL" id="CP059399">
    <property type="protein sequence ID" value="QLY33855.1"/>
    <property type="molecule type" value="Genomic_DNA"/>
</dbReference>
<reference evidence="1 2" key="1">
    <citation type="submission" date="2020-07" db="EMBL/GenBank/DDBJ databases">
        <authorList>
            <person name="Zhuang K."/>
            <person name="Ran Y."/>
        </authorList>
    </citation>
    <scope>NUCLEOTIDE SEQUENCE [LARGE SCALE GENOMIC DNA]</scope>
    <source>
        <strain evidence="1 2">WCH-YHL-001</strain>
    </source>
</reference>
<evidence type="ECO:0000313" key="1">
    <source>
        <dbReference type="EMBL" id="QLY33855.1"/>
    </source>
</evidence>
<gene>
    <name evidence="1" type="ORF">H0264_17870</name>
</gene>
<dbReference type="Proteomes" id="UP000515512">
    <property type="component" value="Chromosome"/>
</dbReference>
<evidence type="ECO:0000313" key="2">
    <source>
        <dbReference type="Proteomes" id="UP000515512"/>
    </source>
</evidence>
<accession>A0A7D6VIQ2</accession>